<protein>
    <submittedName>
        <fullName evidence="3">Histone deacetylase</fullName>
    </submittedName>
</protein>
<organism evidence="3 4">
    <name type="scientific">Oceanipulchritudo coccoides</name>
    <dbReference type="NCBI Taxonomy" id="2706888"/>
    <lineage>
        <taxon>Bacteria</taxon>
        <taxon>Pseudomonadati</taxon>
        <taxon>Verrucomicrobiota</taxon>
        <taxon>Opitutia</taxon>
        <taxon>Puniceicoccales</taxon>
        <taxon>Oceanipulchritudinaceae</taxon>
        <taxon>Oceanipulchritudo</taxon>
    </lineage>
</organism>
<dbReference type="GO" id="GO:0004407">
    <property type="term" value="F:histone deacetylase activity"/>
    <property type="evidence" value="ECO:0007669"/>
    <property type="project" value="TreeGrafter"/>
</dbReference>
<keyword evidence="4" id="KW-1185">Reference proteome</keyword>
<comment type="similarity">
    <text evidence="1">Belongs to the histone deacetylase family.</text>
</comment>
<dbReference type="AlphaFoldDB" id="A0A6B2M314"/>
<sequence>MPRPVAIFYHPDCLLHDTGAHHPERPERLISAKAALEEAPFAKLLHWHTPEPVKAKWIEKIHSPEYRHYIEEACLQGRSFADSGETAICSESYRAALLSAGGAIGAIDAVFNEGYSAAFSLTRPPGHHASTEKAMGFCLFNNVAIAAQYAEETFGLERICIIDWDVHHGNGTQDIFFGSPSVLFCSLHQLPLYPHSGEFHETGTRAGAGLTVNCPFPNGSTIEHYMEVLEEDILPKLREFKPELFLISAGFDAHRHDPLADIELESHHYHLLTQWILQQAEIFAKGRVVSILEGGYHLDALAESVAEHVRALTDGLPAPTSQS</sequence>
<reference evidence="3 4" key="1">
    <citation type="submission" date="2020-02" db="EMBL/GenBank/DDBJ databases">
        <title>Albibacoteraceae fam. nov., the first described family within the subdivision 4 Verrucomicrobia.</title>
        <authorList>
            <person name="Xi F."/>
        </authorList>
    </citation>
    <scope>NUCLEOTIDE SEQUENCE [LARGE SCALE GENOMIC DNA]</scope>
    <source>
        <strain evidence="3 4">CK1056</strain>
    </source>
</reference>
<proteinExistence type="inferred from homology"/>
<dbReference type="PANTHER" id="PTHR10625">
    <property type="entry name" value="HISTONE DEACETYLASE HDAC1-RELATED"/>
    <property type="match status" value="1"/>
</dbReference>
<dbReference type="SUPFAM" id="SSF52768">
    <property type="entry name" value="Arginase/deacetylase"/>
    <property type="match status" value="1"/>
</dbReference>
<comment type="caution">
    <text evidence="3">The sequence shown here is derived from an EMBL/GenBank/DDBJ whole genome shotgun (WGS) entry which is preliminary data.</text>
</comment>
<gene>
    <name evidence="3" type="ORF">G0Q06_08485</name>
</gene>
<dbReference type="InterPro" id="IPR000286">
    <property type="entry name" value="HDACs"/>
</dbReference>
<evidence type="ECO:0000256" key="1">
    <source>
        <dbReference type="ARBA" id="ARBA00005947"/>
    </source>
</evidence>
<dbReference type="RefSeq" id="WP_163964409.1">
    <property type="nucleotide sequence ID" value="NZ_JAAGNX010000002.1"/>
</dbReference>
<dbReference type="InterPro" id="IPR037138">
    <property type="entry name" value="His_deacetylse_dom_sf"/>
</dbReference>
<dbReference type="PANTHER" id="PTHR10625:SF10">
    <property type="entry name" value="HISTONE DEACETYLASE HDAC1"/>
    <property type="match status" value="1"/>
</dbReference>
<dbReference type="PRINTS" id="PR01270">
    <property type="entry name" value="HDASUPER"/>
</dbReference>
<dbReference type="InterPro" id="IPR023696">
    <property type="entry name" value="Ureohydrolase_dom_sf"/>
</dbReference>
<evidence type="ECO:0000313" key="3">
    <source>
        <dbReference type="EMBL" id="NDV62484.1"/>
    </source>
</evidence>
<name>A0A6B2M314_9BACT</name>
<evidence type="ECO:0000313" key="4">
    <source>
        <dbReference type="Proteomes" id="UP000478417"/>
    </source>
</evidence>
<dbReference type="EMBL" id="JAAGNX010000002">
    <property type="protein sequence ID" value="NDV62484.1"/>
    <property type="molecule type" value="Genomic_DNA"/>
</dbReference>
<dbReference type="GO" id="GO:0040029">
    <property type="term" value="P:epigenetic regulation of gene expression"/>
    <property type="evidence" value="ECO:0007669"/>
    <property type="project" value="TreeGrafter"/>
</dbReference>
<accession>A0A6B2M314</accession>
<dbReference type="CDD" id="cd09992">
    <property type="entry name" value="HDAC_classII"/>
    <property type="match status" value="1"/>
</dbReference>
<dbReference type="Gene3D" id="3.40.800.20">
    <property type="entry name" value="Histone deacetylase domain"/>
    <property type="match status" value="1"/>
</dbReference>
<feature type="domain" description="Histone deacetylase" evidence="2">
    <location>
        <begin position="22"/>
        <end position="312"/>
    </location>
</feature>
<dbReference type="Proteomes" id="UP000478417">
    <property type="component" value="Unassembled WGS sequence"/>
</dbReference>
<dbReference type="Pfam" id="PF00850">
    <property type="entry name" value="Hist_deacetyl"/>
    <property type="match status" value="1"/>
</dbReference>
<dbReference type="InterPro" id="IPR023801">
    <property type="entry name" value="His_deacetylse_dom"/>
</dbReference>
<evidence type="ECO:0000259" key="2">
    <source>
        <dbReference type="Pfam" id="PF00850"/>
    </source>
</evidence>